<dbReference type="EMBL" id="KQ965735">
    <property type="protein sequence ID" value="KXS20637.1"/>
    <property type="molecule type" value="Genomic_DNA"/>
</dbReference>
<reference evidence="2 3" key="1">
    <citation type="journal article" date="2015" name="Genome Biol. Evol.">
        <title>Phylogenomic analyses indicate that early fungi evolved digesting cell walls of algal ancestors of land plants.</title>
        <authorList>
            <person name="Chang Y."/>
            <person name="Wang S."/>
            <person name="Sekimoto S."/>
            <person name="Aerts A.L."/>
            <person name="Choi C."/>
            <person name="Clum A."/>
            <person name="LaButti K.M."/>
            <person name="Lindquist E.A."/>
            <person name="Yee Ngan C."/>
            <person name="Ohm R.A."/>
            <person name="Salamov A.A."/>
            <person name="Grigoriev I.V."/>
            <person name="Spatafora J.W."/>
            <person name="Berbee M.L."/>
        </authorList>
    </citation>
    <scope>NUCLEOTIDE SEQUENCE [LARGE SCALE GENOMIC DNA]</scope>
    <source>
        <strain evidence="2 3">JEL478</strain>
    </source>
</reference>
<name>A0A139AVA1_GONPJ</name>
<proteinExistence type="predicted"/>
<evidence type="ECO:0000313" key="2">
    <source>
        <dbReference type="EMBL" id="KXS20637.1"/>
    </source>
</evidence>
<feature type="region of interest" description="Disordered" evidence="1">
    <location>
        <begin position="123"/>
        <end position="150"/>
    </location>
</feature>
<evidence type="ECO:0000313" key="3">
    <source>
        <dbReference type="Proteomes" id="UP000070544"/>
    </source>
</evidence>
<protein>
    <submittedName>
        <fullName evidence="2">Uncharacterized protein</fullName>
    </submittedName>
</protein>
<keyword evidence="3" id="KW-1185">Reference proteome</keyword>
<evidence type="ECO:0000256" key="1">
    <source>
        <dbReference type="SAM" id="MobiDB-lite"/>
    </source>
</evidence>
<dbReference type="AlphaFoldDB" id="A0A139AVA1"/>
<gene>
    <name evidence="2" type="ORF">M427DRAFT_379872</name>
</gene>
<sequence>MPLFSISPNVPFLNVSDTNPHHLPPLTMIIVLITLSLRCRAVNVSNLHSEVPFHPVAISKVHLHCTRRIVRGTAHLLCRHFSESCHRRPAQKVADSGGGIDKQRVASLGICRYGTRIKVHVQDDGGGGRCGRSSTARSSPGSRPGGSTWTIRQSTTVVPFSFLTRLCRGSRQGC</sequence>
<accession>A0A139AVA1</accession>
<dbReference type="Proteomes" id="UP000070544">
    <property type="component" value="Unassembled WGS sequence"/>
</dbReference>
<feature type="compositionally biased region" description="Low complexity" evidence="1">
    <location>
        <begin position="131"/>
        <end position="148"/>
    </location>
</feature>
<organism evidence="2 3">
    <name type="scientific">Gonapodya prolifera (strain JEL478)</name>
    <name type="common">Monoblepharis prolifera</name>
    <dbReference type="NCBI Taxonomy" id="1344416"/>
    <lineage>
        <taxon>Eukaryota</taxon>
        <taxon>Fungi</taxon>
        <taxon>Fungi incertae sedis</taxon>
        <taxon>Chytridiomycota</taxon>
        <taxon>Chytridiomycota incertae sedis</taxon>
        <taxon>Monoblepharidomycetes</taxon>
        <taxon>Monoblepharidales</taxon>
        <taxon>Gonapodyaceae</taxon>
        <taxon>Gonapodya</taxon>
    </lineage>
</organism>